<keyword evidence="11" id="KW-0325">Glycoprotein</keyword>
<proteinExistence type="inferred from homology"/>
<evidence type="ECO:0000256" key="10">
    <source>
        <dbReference type="ARBA" id="ARBA00023170"/>
    </source>
</evidence>
<dbReference type="PRINTS" id="PR00019">
    <property type="entry name" value="LEURICHRPT"/>
</dbReference>
<evidence type="ECO:0000256" key="7">
    <source>
        <dbReference type="ARBA" id="ARBA00022737"/>
    </source>
</evidence>
<comment type="subcellular location">
    <subcellularLocation>
        <location evidence="1">Cell membrane</location>
        <topology evidence="1">Single-pass type I membrane protein</topology>
    </subcellularLocation>
</comment>
<dbReference type="GO" id="GO:0005886">
    <property type="term" value="C:plasma membrane"/>
    <property type="evidence" value="ECO:0007669"/>
    <property type="project" value="UniProtKB-SubCell"/>
</dbReference>
<evidence type="ECO:0000256" key="6">
    <source>
        <dbReference type="ARBA" id="ARBA00022729"/>
    </source>
</evidence>
<keyword evidence="6" id="KW-0732">Signal</keyword>
<evidence type="ECO:0008006" key="15">
    <source>
        <dbReference type="Google" id="ProtNLM"/>
    </source>
</evidence>
<accession>A0A2N9I169</accession>
<dbReference type="SMART" id="SM00369">
    <property type="entry name" value="LRR_TYP"/>
    <property type="match status" value="7"/>
</dbReference>
<keyword evidence="4" id="KW-0433">Leucine-rich repeat</keyword>
<dbReference type="FunFam" id="3.80.10.10:FF:000041">
    <property type="entry name" value="LRR receptor-like serine/threonine-protein kinase ERECTA"/>
    <property type="match status" value="2"/>
</dbReference>
<dbReference type="PANTHER" id="PTHR48061">
    <property type="entry name" value="LEUCINE-RICH REPEAT RECEPTOR PROTEIN KINASE EMS1-LIKE-RELATED"/>
    <property type="match status" value="1"/>
</dbReference>
<dbReference type="Pfam" id="PF13855">
    <property type="entry name" value="LRR_8"/>
    <property type="match status" value="1"/>
</dbReference>
<dbReference type="PANTHER" id="PTHR48061:SF2">
    <property type="entry name" value="RECEPTOR LIKE PROTEIN 30-LIKE"/>
    <property type="match status" value="1"/>
</dbReference>
<organism evidence="14">
    <name type="scientific">Fagus sylvatica</name>
    <name type="common">Beechnut</name>
    <dbReference type="NCBI Taxonomy" id="28930"/>
    <lineage>
        <taxon>Eukaryota</taxon>
        <taxon>Viridiplantae</taxon>
        <taxon>Streptophyta</taxon>
        <taxon>Embryophyta</taxon>
        <taxon>Tracheophyta</taxon>
        <taxon>Spermatophyta</taxon>
        <taxon>Magnoliopsida</taxon>
        <taxon>eudicotyledons</taxon>
        <taxon>Gunneridae</taxon>
        <taxon>Pentapetalae</taxon>
        <taxon>rosids</taxon>
        <taxon>fabids</taxon>
        <taxon>Fagales</taxon>
        <taxon>Fagaceae</taxon>
        <taxon>Fagus</taxon>
    </lineage>
</organism>
<keyword evidence="9 13" id="KW-0472">Membrane</keyword>
<dbReference type="InterPro" id="IPR003591">
    <property type="entry name" value="Leu-rich_rpt_typical-subtyp"/>
</dbReference>
<comment type="similarity">
    <text evidence="2">Belongs to the RLP family.</text>
</comment>
<feature type="transmembrane region" description="Helical" evidence="13">
    <location>
        <begin position="893"/>
        <end position="914"/>
    </location>
</feature>
<keyword evidence="3" id="KW-1003">Cell membrane</keyword>
<evidence type="ECO:0000256" key="12">
    <source>
        <dbReference type="SAM" id="MobiDB-lite"/>
    </source>
</evidence>
<dbReference type="SUPFAM" id="SSF52047">
    <property type="entry name" value="RNI-like"/>
    <property type="match status" value="1"/>
</dbReference>
<evidence type="ECO:0000256" key="3">
    <source>
        <dbReference type="ARBA" id="ARBA00022475"/>
    </source>
</evidence>
<dbReference type="InterPro" id="IPR001611">
    <property type="entry name" value="Leu-rich_rpt"/>
</dbReference>
<dbReference type="SUPFAM" id="SSF52058">
    <property type="entry name" value="L domain-like"/>
    <property type="match status" value="2"/>
</dbReference>
<evidence type="ECO:0000256" key="4">
    <source>
        <dbReference type="ARBA" id="ARBA00022614"/>
    </source>
</evidence>
<sequence length="955" mass="106539">MSSTNVAAPELHRPAMAGSDQREPYNENSTPFMAFLYTYMFTSSQLRYLCGVWPMRWRSARLVDRIEEKPQIPQYFVMKLVHWNENSPDCCSWQGVNCSDGGRVICLNLNNESISGGLDYSSSLFRLQYLKNLSLTYNNFNSRIPPEFGNLTNLNYLNLSNAGFVGQIPTEISRLTSSYNGSFPEKIFQVPTLQILDLSNNGLLNGSLPEFHPNSSLRSLLLSGTKFSGALPDSIGNLKMLSKIDLSICNFSGSIPSSVANLTQLVYLDMSTNYFTGPVPSFSKAKNLTQIKLSYNDLTGMIYSLNWKDLLNLVNLDLRSNSLVGSIPVSLFSLPALQQLQLSNNGFSGRLNEFSVVSPNLLKNLDLSSNNLEGSIPMSVFKLQQLMFLSLSSNNFSGSFQLNKIQQLRNLVCLDLSHNSLSIEYNGANSSLSSFPQITTLKLASSKLKTFPDFLRNQSKLTILDLSNNQIQEAIPDWIWKHRNLVYLNLSYNHLGMTLEESILNLSSLSVLDLRSNQLEGELPVLPPNATYLDFSKNNNNFHGGIPESLCNATYLQVLILSKNTLDGTIPQCLIEMSKTLKVLDVRRNKLSGNISNTFPGDCGLHTLNLNGNQLGGKVPRSLANCTNLEVFDIGNNNIEDAFPCYLSNISRLLVLVLRSNKFYGSIGCRGPNATWPMFQIVDLALNNFTGPLSTKFLSAPKAMMDEAELNHIQFEFLFGSFCYQDMITVTSKGLDIELVKILTIFTSIDVSCNNLEGPIPENIGELKSLYGLNLSHDALTDQIPPSLGNLTTLESLDLSSNKLTGEIPTHLVDLIFFAVLDLSFNHLVGQIPQGKQFNTFSNDSFEGNKGLCGYPMTTKCIFAPSPTFKETPSNFGIGETHLNSGIVIDWNLIHVELGFIFGFGIVIGPLMFWKRWSTWYFKHFDDILIRIFPQLNLGVEYCRRLAHKNQGRRN</sequence>
<keyword evidence="10" id="KW-0675">Receptor</keyword>
<dbReference type="EMBL" id="OIVN01004558">
    <property type="protein sequence ID" value="SPD18085.1"/>
    <property type="molecule type" value="Genomic_DNA"/>
</dbReference>
<evidence type="ECO:0000256" key="8">
    <source>
        <dbReference type="ARBA" id="ARBA00022989"/>
    </source>
</evidence>
<evidence type="ECO:0000256" key="2">
    <source>
        <dbReference type="ARBA" id="ARBA00009592"/>
    </source>
</evidence>
<feature type="region of interest" description="Disordered" evidence="12">
    <location>
        <begin position="1"/>
        <end position="24"/>
    </location>
</feature>
<evidence type="ECO:0000256" key="5">
    <source>
        <dbReference type="ARBA" id="ARBA00022692"/>
    </source>
</evidence>
<dbReference type="InterPro" id="IPR046956">
    <property type="entry name" value="RLP23-like"/>
</dbReference>
<evidence type="ECO:0000256" key="11">
    <source>
        <dbReference type="ARBA" id="ARBA00023180"/>
    </source>
</evidence>
<keyword evidence="7" id="KW-0677">Repeat</keyword>
<reference evidence="14" key="1">
    <citation type="submission" date="2018-02" db="EMBL/GenBank/DDBJ databases">
        <authorList>
            <person name="Cohen D.B."/>
            <person name="Kent A.D."/>
        </authorList>
    </citation>
    <scope>NUCLEOTIDE SEQUENCE</scope>
</reference>
<dbReference type="AlphaFoldDB" id="A0A2N9I169"/>
<evidence type="ECO:0000256" key="1">
    <source>
        <dbReference type="ARBA" id="ARBA00004251"/>
    </source>
</evidence>
<dbReference type="FunFam" id="3.80.10.10:FF:000213">
    <property type="entry name" value="Tyrosine-sulfated glycopeptide receptor 1"/>
    <property type="match status" value="1"/>
</dbReference>
<dbReference type="InterPro" id="IPR032675">
    <property type="entry name" value="LRR_dom_sf"/>
</dbReference>
<evidence type="ECO:0000256" key="9">
    <source>
        <dbReference type="ARBA" id="ARBA00023136"/>
    </source>
</evidence>
<evidence type="ECO:0000256" key="13">
    <source>
        <dbReference type="SAM" id="Phobius"/>
    </source>
</evidence>
<evidence type="ECO:0000313" key="14">
    <source>
        <dbReference type="EMBL" id="SPD18085.1"/>
    </source>
</evidence>
<dbReference type="Gene3D" id="3.80.10.10">
    <property type="entry name" value="Ribonuclease Inhibitor"/>
    <property type="match status" value="6"/>
</dbReference>
<dbReference type="Pfam" id="PF00560">
    <property type="entry name" value="LRR_1"/>
    <property type="match status" value="8"/>
</dbReference>
<keyword evidence="5 13" id="KW-0812">Transmembrane</keyword>
<name>A0A2N9I169_FAGSY</name>
<protein>
    <recommendedName>
        <fullName evidence="15">Leucine-rich repeat-containing N-terminal plant-type domain-containing protein</fullName>
    </recommendedName>
</protein>
<keyword evidence="8 13" id="KW-1133">Transmembrane helix</keyword>
<gene>
    <name evidence="14" type="ORF">FSB_LOCUS45967</name>
</gene>